<dbReference type="AlphaFoldDB" id="A0A0C7N6Q1"/>
<dbReference type="EMBL" id="LN736364">
    <property type="protein sequence ID" value="CEP62230.1"/>
    <property type="molecule type" value="Genomic_DNA"/>
</dbReference>
<dbReference type="InterPro" id="IPR009286">
    <property type="entry name" value="Ins_P5_2-kin"/>
</dbReference>
<proteinExistence type="predicted"/>
<dbReference type="GO" id="GO:0005634">
    <property type="term" value="C:nucleus"/>
    <property type="evidence" value="ECO:0007669"/>
    <property type="project" value="EnsemblFungi"/>
</dbReference>
<keyword evidence="1" id="KW-0808">Transferase</keyword>
<dbReference type="OrthoDB" id="272370at2759"/>
<name>A0A0C7N6Q1_9SACH</name>
<keyword evidence="1" id="KW-0547">Nucleotide-binding</keyword>
<dbReference type="HOGENOM" id="CLU_046294_0_0_1"/>
<dbReference type="GO" id="GO:0070481">
    <property type="term" value="P:nuclear-transcribed mRNA catabolic process, non-stop decay"/>
    <property type="evidence" value="ECO:0007669"/>
    <property type="project" value="EnsemblFungi"/>
</dbReference>
<dbReference type="EC" id="2.7.1.158" evidence="1"/>
<keyword evidence="3" id="KW-1185">Reference proteome</keyword>
<dbReference type="RefSeq" id="XP_022628459.1">
    <property type="nucleotide sequence ID" value="XM_022772102.1"/>
</dbReference>
<dbReference type="GO" id="GO:0035299">
    <property type="term" value="F:inositol-1,3,4,5,6-pentakisphosphate 2-kinase activity"/>
    <property type="evidence" value="ECO:0007669"/>
    <property type="project" value="UniProtKB-EC"/>
</dbReference>
<dbReference type="Pfam" id="PF06090">
    <property type="entry name" value="Ins_P5_2-kin"/>
    <property type="match status" value="1"/>
</dbReference>
<accession>A0A0C7N6Q1</accession>
<dbReference type="GO" id="GO:0032958">
    <property type="term" value="P:inositol phosphate biosynthetic process"/>
    <property type="evidence" value="ECO:0007669"/>
    <property type="project" value="EnsemblFungi"/>
</dbReference>
<organism evidence="2 3">
    <name type="scientific">Lachancea lanzarotensis</name>
    <dbReference type="NCBI Taxonomy" id="1245769"/>
    <lineage>
        <taxon>Eukaryota</taxon>
        <taxon>Fungi</taxon>
        <taxon>Dikarya</taxon>
        <taxon>Ascomycota</taxon>
        <taxon>Saccharomycotina</taxon>
        <taxon>Saccharomycetes</taxon>
        <taxon>Saccharomycetales</taxon>
        <taxon>Saccharomycetaceae</taxon>
        <taxon>Lachancea</taxon>
    </lineage>
</organism>
<gene>
    <name evidence="2" type="ORF">LALA0_S05e00782g</name>
</gene>
<keyword evidence="1" id="KW-0418">Kinase</keyword>
<comment type="catalytic activity">
    <reaction evidence="1">
        <text>1D-myo-inositol 1,3,4,5,6-pentakisphosphate + ATP = 1D-myo-inositol hexakisphosphate + ADP + H(+)</text>
        <dbReference type="Rhea" id="RHEA:20313"/>
        <dbReference type="ChEBI" id="CHEBI:15378"/>
        <dbReference type="ChEBI" id="CHEBI:30616"/>
        <dbReference type="ChEBI" id="CHEBI:57733"/>
        <dbReference type="ChEBI" id="CHEBI:58130"/>
        <dbReference type="ChEBI" id="CHEBI:456216"/>
        <dbReference type="EC" id="2.7.1.158"/>
    </reaction>
</comment>
<dbReference type="GO" id="GO:0005524">
    <property type="term" value="F:ATP binding"/>
    <property type="evidence" value="ECO:0007669"/>
    <property type="project" value="UniProtKB-KW"/>
</dbReference>
<evidence type="ECO:0000313" key="3">
    <source>
        <dbReference type="Proteomes" id="UP000054304"/>
    </source>
</evidence>
<sequence>MSNGLVSNYNDDDAIIVNRGNANILIKYGDRCENLDRCCVRFKSLRQNNIYTLRNLRYIRNCVSPLLGDYLIACTNLGRNVRNLENILGEFKVDIDSKVVEVLEMENLTFGMDSIVTVDHFTKVHRQKSSIDGEAIVWEFKPKWMIRKGENCRNCVLNRFKGRNIPFCYNMVLEHPEMLRKWLAAFSMPPQFFPDMETYLRDSDNVLARVYKTQCNLADSLPSLGELAGENDVSGSLALLMALRDVTCFVRWDPASGIRAKIVDVDMKPKSKWKQWKDQQDVLDVSDIRVCH</sequence>
<protein>
    <recommendedName>
        <fullName evidence="1">Inositol-pentakisphosphate 2-kinase</fullName>
        <ecNumber evidence="1">2.7.1.158</ecNumber>
    </recommendedName>
</protein>
<evidence type="ECO:0000256" key="1">
    <source>
        <dbReference type="RuleBase" id="RU364126"/>
    </source>
</evidence>
<comment type="function">
    <text evidence="1">Phosphorylates Ins(1,3,4,5,6)P5 at position 2 to form Ins(1,2,3,4,5,6)P6 (InsP6 or phytate).</text>
</comment>
<reference evidence="2 3" key="1">
    <citation type="submission" date="2014-12" db="EMBL/GenBank/DDBJ databases">
        <authorList>
            <person name="Neuveglise Cecile"/>
        </authorList>
    </citation>
    <scope>NUCLEOTIDE SEQUENCE [LARGE SCALE GENOMIC DNA]</scope>
    <source>
        <strain evidence="2 3">CBS 12615</strain>
    </source>
</reference>
<keyword evidence="1" id="KW-0067">ATP-binding</keyword>
<dbReference type="GeneID" id="34685689"/>
<dbReference type="STRING" id="1245769.A0A0C7N6Q1"/>
<evidence type="ECO:0000313" key="2">
    <source>
        <dbReference type="EMBL" id="CEP62230.1"/>
    </source>
</evidence>
<dbReference type="Proteomes" id="UP000054304">
    <property type="component" value="Unassembled WGS sequence"/>
</dbReference>
<comment type="domain">
    <text evidence="1">The EXKPK motif is conserved in inositol-pentakisphosphate 2-kinases of both family 1 and 2.</text>
</comment>